<dbReference type="SMART" id="SM00822">
    <property type="entry name" value="PKS_KR"/>
    <property type="match status" value="1"/>
</dbReference>
<dbReference type="PANTHER" id="PTHR44196:SF1">
    <property type="entry name" value="DEHYDROGENASE_REDUCTASE SDR FAMILY MEMBER 7B"/>
    <property type="match status" value="1"/>
</dbReference>
<evidence type="ECO:0000313" key="6">
    <source>
        <dbReference type="EMBL" id="KAJ8600949.1"/>
    </source>
</evidence>
<dbReference type="EMBL" id="JAQMWT010000466">
    <property type="protein sequence ID" value="KAJ8600949.1"/>
    <property type="molecule type" value="Genomic_DNA"/>
</dbReference>
<evidence type="ECO:0000256" key="1">
    <source>
        <dbReference type="ARBA" id="ARBA00006484"/>
    </source>
</evidence>
<dbReference type="PROSITE" id="PS00061">
    <property type="entry name" value="ADH_SHORT"/>
    <property type="match status" value="1"/>
</dbReference>
<dbReference type="Gene3D" id="3.40.50.720">
    <property type="entry name" value="NAD(P)-binding Rossmann-like Domain"/>
    <property type="match status" value="1"/>
</dbReference>
<organism evidence="6 7">
    <name type="scientific">Chrysophaeum taylorii</name>
    <dbReference type="NCBI Taxonomy" id="2483200"/>
    <lineage>
        <taxon>Eukaryota</taxon>
        <taxon>Sar</taxon>
        <taxon>Stramenopiles</taxon>
        <taxon>Ochrophyta</taxon>
        <taxon>Pelagophyceae</taxon>
        <taxon>Pelagomonadales</taxon>
        <taxon>Pelagomonadaceae</taxon>
        <taxon>Chrysophaeum</taxon>
    </lineage>
</organism>
<dbReference type="GO" id="GO:0016491">
    <property type="term" value="F:oxidoreductase activity"/>
    <property type="evidence" value="ECO:0007669"/>
    <property type="project" value="UniProtKB-KW"/>
</dbReference>
<dbReference type="Pfam" id="PF00106">
    <property type="entry name" value="adh_short"/>
    <property type="match status" value="1"/>
</dbReference>
<dbReference type="InterPro" id="IPR020904">
    <property type="entry name" value="Sc_DH/Rdtase_CS"/>
</dbReference>
<keyword evidence="2" id="KW-0560">Oxidoreductase</keyword>
<gene>
    <name evidence="6" type="ORF">CTAYLR_005085</name>
</gene>
<evidence type="ECO:0000259" key="5">
    <source>
        <dbReference type="SMART" id="SM00822"/>
    </source>
</evidence>
<accession>A0AAD7UC48</accession>
<comment type="caution">
    <text evidence="6">The sequence shown here is derived from an EMBL/GenBank/DDBJ whole genome shotgun (WGS) entry which is preliminary data.</text>
</comment>
<evidence type="ECO:0000313" key="7">
    <source>
        <dbReference type="Proteomes" id="UP001230188"/>
    </source>
</evidence>
<dbReference type="InterPro" id="IPR036291">
    <property type="entry name" value="NAD(P)-bd_dom_sf"/>
</dbReference>
<dbReference type="CDD" id="cd05233">
    <property type="entry name" value="SDR_c"/>
    <property type="match status" value="1"/>
</dbReference>
<sequence>MLAGKTAIITGASGGIGASVARVFASNGCRVILTGRRGEALEKVRRSIEADNADGAVDCHAGDVTNAADVKALFETAVRKYERVDILVNNAGITASGGVEIDVDTFRRVLDVNVVGAFLCAQAAFRHRVPRIINVGSISSMAPRPDATAYTTSKYAIDGLTRSLALDGRPLGIAVGVVHPGNVSSDLLSPAEVEDRRRTEGLLDAENVARSVLLMATMPPEANVLELCVMPTQQPLVGRG</sequence>
<protein>
    <recommendedName>
        <fullName evidence="5">Ketoreductase domain-containing protein</fullName>
    </recommendedName>
</protein>
<evidence type="ECO:0000256" key="2">
    <source>
        <dbReference type="ARBA" id="ARBA00023002"/>
    </source>
</evidence>
<dbReference type="AlphaFoldDB" id="A0AAD7UC48"/>
<evidence type="ECO:0000256" key="3">
    <source>
        <dbReference type="ARBA" id="ARBA00037096"/>
    </source>
</evidence>
<dbReference type="SUPFAM" id="SSF51735">
    <property type="entry name" value="NAD(P)-binding Rossmann-fold domains"/>
    <property type="match status" value="1"/>
</dbReference>
<dbReference type="GO" id="GO:0016020">
    <property type="term" value="C:membrane"/>
    <property type="evidence" value="ECO:0007669"/>
    <property type="project" value="TreeGrafter"/>
</dbReference>
<dbReference type="InterPro" id="IPR057326">
    <property type="entry name" value="KR_dom"/>
</dbReference>
<dbReference type="PRINTS" id="PR00080">
    <property type="entry name" value="SDRFAMILY"/>
</dbReference>
<dbReference type="PANTHER" id="PTHR44196">
    <property type="entry name" value="DEHYDROGENASE/REDUCTASE SDR FAMILY MEMBER 7B"/>
    <property type="match status" value="1"/>
</dbReference>
<proteinExistence type="inferred from homology"/>
<name>A0AAD7UC48_9STRA</name>
<evidence type="ECO:0000256" key="4">
    <source>
        <dbReference type="RuleBase" id="RU000363"/>
    </source>
</evidence>
<dbReference type="FunFam" id="3.40.50.720:FF:000084">
    <property type="entry name" value="Short-chain dehydrogenase reductase"/>
    <property type="match status" value="1"/>
</dbReference>
<feature type="domain" description="Ketoreductase" evidence="5">
    <location>
        <begin position="5"/>
        <end position="181"/>
    </location>
</feature>
<comment type="function">
    <text evidence="3">Putative oxidoreductase.</text>
</comment>
<comment type="similarity">
    <text evidence="1 4">Belongs to the short-chain dehydrogenases/reductases (SDR) family.</text>
</comment>
<reference evidence="6" key="1">
    <citation type="submission" date="2023-01" db="EMBL/GenBank/DDBJ databases">
        <title>Metagenome sequencing of chrysophaentin producing Chrysophaeum taylorii.</title>
        <authorList>
            <person name="Davison J."/>
            <person name="Bewley C."/>
        </authorList>
    </citation>
    <scope>NUCLEOTIDE SEQUENCE</scope>
    <source>
        <strain evidence="6">NIES-1699</strain>
    </source>
</reference>
<dbReference type="InterPro" id="IPR002347">
    <property type="entry name" value="SDR_fam"/>
</dbReference>
<dbReference type="Proteomes" id="UP001230188">
    <property type="component" value="Unassembled WGS sequence"/>
</dbReference>
<dbReference type="PRINTS" id="PR00081">
    <property type="entry name" value="GDHRDH"/>
</dbReference>
<keyword evidence="7" id="KW-1185">Reference proteome</keyword>